<name>A0A1U7J0L0_9CYAN</name>
<keyword evidence="1" id="KW-0472">Membrane</keyword>
<evidence type="ECO:0000313" key="2">
    <source>
        <dbReference type="EMBL" id="OKH45131.1"/>
    </source>
</evidence>
<keyword evidence="3" id="KW-1185">Reference proteome</keyword>
<comment type="caution">
    <text evidence="2">The sequence shown here is derived from an EMBL/GenBank/DDBJ whole genome shotgun (WGS) entry which is preliminary data.</text>
</comment>
<gene>
    <name evidence="2" type="ORF">NIES30_20345</name>
</gene>
<protein>
    <submittedName>
        <fullName evidence="2">Uncharacterized protein</fullName>
    </submittedName>
</protein>
<evidence type="ECO:0000313" key="3">
    <source>
        <dbReference type="Proteomes" id="UP000185557"/>
    </source>
</evidence>
<dbReference type="OrthoDB" id="527003at2"/>
<keyword evidence="1" id="KW-1133">Transmembrane helix</keyword>
<accession>A0A1U7J0L0</accession>
<sequence length="315" mass="33860">MAMRPLLSQPLRPLGHASEHNSLGRLGQRLAFAIGFIATTALGTATASLLWAAPEPPSVTQDLQGKQDAAPSSPPLPALLPEPIIPEATGIIGLTPAPNDAVGVGHLRPINRLSANAMDTLSGASWLRDVALPIYPSPDSAHWGWLINGWLVPNDAAPLAIGRDAAFSMVQTEQQIYTFPVLEIRPDGWFRFQYTSAGAAWAHTSHLELGTLSLTVETWEASMQDASRVEFRRPGLAQPMRLAPNGTAPLQALVGSNSIIQPLDLEGDWLRVRVTQPAQGCTPLPGSSISEGWVRWRSDADIPLIWFSSTACPEE</sequence>
<feature type="transmembrane region" description="Helical" evidence="1">
    <location>
        <begin position="30"/>
        <end position="53"/>
    </location>
</feature>
<keyword evidence="1" id="KW-0812">Transmembrane</keyword>
<evidence type="ECO:0000256" key="1">
    <source>
        <dbReference type="SAM" id="Phobius"/>
    </source>
</evidence>
<dbReference type="RefSeq" id="WP_073610283.1">
    <property type="nucleotide sequence ID" value="NZ_MRCG01000018.1"/>
</dbReference>
<organism evidence="2 3">
    <name type="scientific">Phormidium tenue NIES-30</name>
    <dbReference type="NCBI Taxonomy" id="549789"/>
    <lineage>
        <taxon>Bacteria</taxon>
        <taxon>Bacillati</taxon>
        <taxon>Cyanobacteriota</taxon>
        <taxon>Cyanophyceae</taxon>
        <taxon>Oscillatoriophycideae</taxon>
        <taxon>Oscillatoriales</taxon>
        <taxon>Oscillatoriaceae</taxon>
        <taxon>Phormidium</taxon>
    </lineage>
</organism>
<reference evidence="2 3" key="1">
    <citation type="submission" date="2016-11" db="EMBL/GenBank/DDBJ databases">
        <title>Draft Genome Sequences of Nine Cyanobacterial Strains from Diverse Habitats.</title>
        <authorList>
            <person name="Zhu T."/>
            <person name="Hou S."/>
            <person name="Lu X."/>
            <person name="Hess W.R."/>
        </authorList>
    </citation>
    <scope>NUCLEOTIDE SEQUENCE [LARGE SCALE GENOMIC DNA]</scope>
    <source>
        <strain evidence="2 3">NIES-30</strain>
    </source>
</reference>
<dbReference type="AlphaFoldDB" id="A0A1U7J0L0"/>
<dbReference type="Proteomes" id="UP000185557">
    <property type="component" value="Unassembled WGS sequence"/>
</dbReference>
<proteinExistence type="predicted"/>
<dbReference type="EMBL" id="MRCG01000018">
    <property type="protein sequence ID" value="OKH45131.1"/>
    <property type="molecule type" value="Genomic_DNA"/>
</dbReference>